<dbReference type="EMBL" id="QFPX01000036">
    <property type="protein sequence ID" value="PZQ50574.1"/>
    <property type="molecule type" value="Genomic_DNA"/>
</dbReference>
<dbReference type="PANTHER" id="PTHR44068:SF11">
    <property type="entry name" value="GERANYL DIPHOSPHATE 2-C-METHYLTRANSFERASE"/>
    <property type="match status" value="1"/>
</dbReference>
<evidence type="ECO:0000259" key="2">
    <source>
        <dbReference type="Pfam" id="PF08241"/>
    </source>
</evidence>
<dbReference type="GO" id="GO:0032259">
    <property type="term" value="P:methylation"/>
    <property type="evidence" value="ECO:0007669"/>
    <property type="project" value="UniProtKB-KW"/>
</dbReference>
<dbReference type="Gene3D" id="3.40.50.150">
    <property type="entry name" value="Vaccinia Virus protein VP39"/>
    <property type="match status" value="1"/>
</dbReference>
<dbReference type="CDD" id="cd02440">
    <property type="entry name" value="AdoMet_MTases"/>
    <property type="match status" value="1"/>
</dbReference>
<dbReference type="Proteomes" id="UP000249082">
    <property type="component" value="Unassembled WGS sequence"/>
</dbReference>
<dbReference type="InterPro" id="IPR050447">
    <property type="entry name" value="Erg6_SMT_methyltransf"/>
</dbReference>
<evidence type="ECO:0000313" key="3">
    <source>
        <dbReference type="EMBL" id="PZQ50574.1"/>
    </source>
</evidence>
<comment type="caution">
    <text evidence="3">The sequence shown here is derived from an EMBL/GenBank/DDBJ whole genome shotgun (WGS) entry which is preliminary data.</text>
</comment>
<dbReference type="InterPro" id="IPR029063">
    <property type="entry name" value="SAM-dependent_MTases_sf"/>
</dbReference>
<gene>
    <name evidence="3" type="ORF">DI555_22635</name>
</gene>
<name>A0A2W5NBX9_9SPHN</name>
<evidence type="ECO:0000313" key="4">
    <source>
        <dbReference type="Proteomes" id="UP000249082"/>
    </source>
</evidence>
<dbReference type="Pfam" id="PF08241">
    <property type="entry name" value="Methyltransf_11"/>
    <property type="match status" value="1"/>
</dbReference>
<keyword evidence="1 3" id="KW-0808">Transferase</keyword>
<reference evidence="3 4" key="1">
    <citation type="submission" date="2017-08" db="EMBL/GenBank/DDBJ databases">
        <title>Infants hospitalized years apart are colonized by the same room-sourced microbial strains.</title>
        <authorList>
            <person name="Brooks B."/>
            <person name="Olm M.R."/>
            <person name="Firek B.A."/>
            <person name="Baker R."/>
            <person name="Thomas B.C."/>
            <person name="Morowitz M.J."/>
            <person name="Banfield J.F."/>
        </authorList>
    </citation>
    <scope>NUCLEOTIDE SEQUENCE [LARGE SCALE GENOMIC DNA]</scope>
    <source>
        <strain evidence="3">S2_005_002_R2_33</strain>
    </source>
</reference>
<evidence type="ECO:0000256" key="1">
    <source>
        <dbReference type="ARBA" id="ARBA00022679"/>
    </source>
</evidence>
<dbReference type="GO" id="GO:0008757">
    <property type="term" value="F:S-adenosylmethionine-dependent methyltransferase activity"/>
    <property type="evidence" value="ECO:0007669"/>
    <property type="project" value="InterPro"/>
</dbReference>
<keyword evidence="3" id="KW-0489">Methyltransferase</keyword>
<dbReference type="InterPro" id="IPR013216">
    <property type="entry name" value="Methyltransf_11"/>
</dbReference>
<accession>A0A2W5NBX9</accession>
<protein>
    <submittedName>
        <fullName evidence="3">Methyltransferase type 11</fullName>
    </submittedName>
</protein>
<dbReference type="AlphaFoldDB" id="A0A2W5NBX9"/>
<sequence length="285" mass="30671">MQHDTARDAGTSAGSPINANKALWEKGDFTRLAATMRESGDELVAWIAPQPSMEVLDLGCGDGTTAVPAARRGAHVLGVDIAANLVAAGNARAREEGLTELQFVEGDASALTGIEDARFDLVVSIFGAMFAPRPNDVATEMVRVCRPGGRIVMGNWIAGDPTLVAQVLKISAAFLPPPPEGFISPVSWGQEDTVLARFGAAGIPPERIRCERASYTFRYPGPARDFLSVFRDYYGPTMNAFEAAEKNGKRRELEEQLEALFEAQNQGGADMTVIPATYLRVTVER</sequence>
<dbReference type="SUPFAM" id="SSF53335">
    <property type="entry name" value="S-adenosyl-L-methionine-dependent methyltransferases"/>
    <property type="match status" value="1"/>
</dbReference>
<organism evidence="3 4">
    <name type="scientific">Novosphingobium pentaromativorans</name>
    <dbReference type="NCBI Taxonomy" id="205844"/>
    <lineage>
        <taxon>Bacteria</taxon>
        <taxon>Pseudomonadati</taxon>
        <taxon>Pseudomonadota</taxon>
        <taxon>Alphaproteobacteria</taxon>
        <taxon>Sphingomonadales</taxon>
        <taxon>Sphingomonadaceae</taxon>
        <taxon>Novosphingobium</taxon>
    </lineage>
</organism>
<proteinExistence type="predicted"/>
<feature type="domain" description="Methyltransferase type 11" evidence="2">
    <location>
        <begin position="56"/>
        <end position="153"/>
    </location>
</feature>
<dbReference type="PANTHER" id="PTHR44068">
    <property type="entry name" value="ZGC:194242"/>
    <property type="match status" value="1"/>
</dbReference>